<name>A0ABS9INZ1_9ACTN</name>
<keyword evidence="1" id="KW-0238">DNA-binding</keyword>
<dbReference type="SUPFAM" id="SSF46689">
    <property type="entry name" value="Homeodomain-like"/>
    <property type="match status" value="1"/>
</dbReference>
<reference evidence="3 4" key="1">
    <citation type="submission" date="2022-01" db="EMBL/GenBank/DDBJ databases">
        <authorList>
            <person name="Huang Y."/>
        </authorList>
    </citation>
    <scope>NUCLEOTIDE SEQUENCE [LARGE SCALE GENOMIC DNA]</scope>
    <source>
        <strain evidence="3 4">HY366</strain>
    </source>
</reference>
<dbReference type="Pfam" id="PF00440">
    <property type="entry name" value="TetR_N"/>
    <property type="match status" value="1"/>
</dbReference>
<organism evidence="3 4">
    <name type="scientific">Gordonia liuliyuniae</name>
    <dbReference type="NCBI Taxonomy" id="2911517"/>
    <lineage>
        <taxon>Bacteria</taxon>
        <taxon>Bacillati</taxon>
        <taxon>Actinomycetota</taxon>
        <taxon>Actinomycetes</taxon>
        <taxon>Mycobacteriales</taxon>
        <taxon>Gordoniaceae</taxon>
        <taxon>Gordonia</taxon>
    </lineage>
</organism>
<dbReference type="Proteomes" id="UP001200110">
    <property type="component" value="Unassembled WGS sequence"/>
</dbReference>
<protein>
    <submittedName>
        <fullName evidence="3">TetR/AcrR family transcriptional regulator</fullName>
    </submittedName>
</protein>
<feature type="domain" description="HTH tetR-type" evidence="2">
    <location>
        <begin position="22"/>
        <end position="69"/>
    </location>
</feature>
<dbReference type="InterPro" id="IPR050109">
    <property type="entry name" value="HTH-type_TetR-like_transc_reg"/>
</dbReference>
<proteinExistence type="predicted"/>
<dbReference type="EMBL" id="JAKKOR010000001">
    <property type="protein sequence ID" value="MCF8587291.1"/>
    <property type="molecule type" value="Genomic_DNA"/>
</dbReference>
<dbReference type="Gene3D" id="1.10.357.10">
    <property type="entry name" value="Tetracycline Repressor, domain 2"/>
    <property type="match status" value="1"/>
</dbReference>
<accession>A0ABS9INZ1</accession>
<evidence type="ECO:0000313" key="4">
    <source>
        <dbReference type="Proteomes" id="UP001200110"/>
    </source>
</evidence>
<dbReference type="InterPro" id="IPR001647">
    <property type="entry name" value="HTH_TetR"/>
</dbReference>
<dbReference type="RefSeq" id="WP_236996507.1">
    <property type="nucleotide sequence ID" value="NZ_JAKKOR010000001.1"/>
</dbReference>
<dbReference type="InterPro" id="IPR009057">
    <property type="entry name" value="Homeodomain-like_sf"/>
</dbReference>
<evidence type="ECO:0000259" key="2">
    <source>
        <dbReference type="Pfam" id="PF00440"/>
    </source>
</evidence>
<dbReference type="PANTHER" id="PTHR30055">
    <property type="entry name" value="HTH-TYPE TRANSCRIPTIONAL REGULATOR RUTR"/>
    <property type="match status" value="1"/>
</dbReference>
<keyword evidence="4" id="KW-1185">Reference proteome</keyword>
<sequence length="229" mass="25811">MDRGPTVARRAHAAGEATRVALMQAAERLFAERGIDGVTMREIQESAGQSNVSVISYHFGSKLGLVQALIRWRSIDLDRRRTDLLADARATESEHEPRTIVWVVVRPLVESIRAGAMFVPFLARLSENPRATKDYWPEELRDWTSDMVETLVDAAVVDMPDRLWRGRTFQLYNSILNLLGEQARAGHPISEVQLSNFIDAWVGLLTAPVSPETERLVADREAHESRPTR</sequence>
<comment type="caution">
    <text evidence="3">The sequence shown here is derived from an EMBL/GenBank/DDBJ whole genome shotgun (WGS) entry which is preliminary data.</text>
</comment>
<dbReference type="PANTHER" id="PTHR30055:SF235">
    <property type="entry name" value="TRANSCRIPTIONAL REGULATORY PROTEIN"/>
    <property type="match status" value="1"/>
</dbReference>
<evidence type="ECO:0000256" key="1">
    <source>
        <dbReference type="ARBA" id="ARBA00023125"/>
    </source>
</evidence>
<gene>
    <name evidence="3" type="ORF">L5G33_02270</name>
</gene>
<evidence type="ECO:0000313" key="3">
    <source>
        <dbReference type="EMBL" id="MCF8587291.1"/>
    </source>
</evidence>